<dbReference type="RefSeq" id="WP_011617989.1">
    <property type="nucleotide sequence ID" value="NC_008318.1"/>
</dbReference>
<keyword evidence="1" id="KW-0614">Plasmid</keyword>
<organism evidence="1">
    <name type="scientific">Thermoplasma acidophilum</name>
    <dbReference type="NCBI Taxonomy" id="2303"/>
    <lineage>
        <taxon>Archaea</taxon>
        <taxon>Methanobacteriati</taxon>
        <taxon>Thermoplasmatota</taxon>
        <taxon>Thermoplasmata</taxon>
        <taxon>Thermoplasmatales</taxon>
        <taxon>Thermoplasmataceae</taxon>
        <taxon>Thermoplasma</taxon>
    </lineage>
</organism>
<name>Q0KKX9_THEAI</name>
<sequence length="79" mass="9578">MTDLKQLLKDHHPEIKEMPSHKEAIEILLQDLENIYKRMRILYYCRNCKKIINPGEEYLHFQHILEDAIILQEPPPKRN</sequence>
<evidence type="ECO:0000313" key="1">
    <source>
        <dbReference type="EMBL" id="BAF30831.1"/>
    </source>
</evidence>
<protein>
    <submittedName>
        <fullName evidence="1">Uncharacterized protein</fullName>
    </submittedName>
</protein>
<dbReference type="EMBL" id="AB190359">
    <property type="protein sequence ID" value="BAF30831.1"/>
    <property type="molecule type" value="Genomic_DNA"/>
</dbReference>
<accession>Q0KKX9</accession>
<dbReference type="AlphaFoldDB" id="Q0KKX9"/>
<reference evidence="1" key="1">
    <citation type="journal article" date="2006" name="Extremophiles">
        <title>Structural analysis of the plasmid pTA1 isolated from the thermoacidophilic archaeon Thermoplasma acidophilum.</title>
        <authorList>
            <person name="Yamashiro K."/>
            <person name="Yokobori S."/>
            <person name="Oshima T."/>
            <person name="Yamgishi A."/>
        </authorList>
    </citation>
    <scope>NUCLEOTIDE SEQUENCE</scope>
    <source>
        <strain evidence="1">H0-122</strain>
        <plasmid evidence="1">pTA1</plasmid>
    </source>
</reference>
<proteinExistence type="predicted"/>
<geneLocation type="plasmid" evidence="1">
    <name>pTA1</name>
</geneLocation>